<dbReference type="InterPro" id="IPR036869">
    <property type="entry name" value="J_dom_sf"/>
</dbReference>
<feature type="domain" description="J" evidence="2">
    <location>
        <begin position="92"/>
        <end position="153"/>
    </location>
</feature>
<dbReference type="RefSeq" id="WP_206728760.1">
    <property type="nucleotide sequence ID" value="NZ_CP071090.1"/>
</dbReference>
<proteinExistence type="predicted"/>
<evidence type="ECO:0000256" key="1">
    <source>
        <dbReference type="SAM" id="MobiDB-lite"/>
    </source>
</evidence>
<dbReference type="SMART" id="SM00271">
    <property type="entry name" value="DnaJ"/>
    <property type="match status" value="1"/>
</dbReference>
<reference evidence="3 4" key="1">
    <citation type="submission" date="2021-02" db="EMBL/GenBank/DDBJ databases">
        <title>De Novo genome assembly of isolated myxobacteria.</title>
        <authorList>
            <person name="Stevens D.C."/>
        </authorList>
    </citation>
    <scope>NUCLEOTIDE SEQUENCE [LARGE SCALE GENOMIC DNA]</scope>
    <source>
        <strain evidence="4">SCPEA02</strain>
    </source>
</reference>
<evidence type="ECO:0000259" key="2">
    <source>
        <dbReference type="PROSITE" id="PS50076"/>
    </source>
</evidence>
<dbReference type="Pfam" id="PF00226">
    <property type="entry name" value="DnaJ"/>
    <property type="match status" value="1"/>
</dbReference>
<dbReference type="InterPro" id="IPR001623">
    <property type="entry name" value="DnaJ_domain"/>
</dbReference>
<protein>
    <submittedName>
        <fullName evidence="3">J domain-containing protein</fullName>
    </submittedName>
</protein>
<accession>A0ABX7P9N6</accession>
<dbReference type="Gene3D" id="1.10.287.110">
    <property type="entry name" value="DnaJ domain"/>
    <property type="match status" value="1"/>
</dbReference>
<sequence>MSAAVANWQTLENVEVECTHCGIRMTLQTGSRVRYFRCAGCHRWVSSTYSEVFRADAKVRTHPVKDTGAQDERFLEVKDRLDRWLNALEDQDPYRLLGVSPLDSEETVRARYHALAMERHPDRGGSTEKMRELNAAYEKILRHRARKRQEALSAGAPVRTASELPARSR</sequence>
<name>A0ABX7P9N6_9BACT</name>
<evidence type="ECO:0000313" key="3">
    <source>
        <dbReference type="EMBL" id="QSQ27234.1"/>
    </source>
</evidence>
<dbReference type="PROSITE" id="PS50076">
    <property type="entry name" value="DNAJ_2"/>
    <property type="match status" value="1"/>
</dbReference>
<evidence type="ECO:0000313" key="4">
    <source>
        <dbReference type="Proteomes" id="UP000662747"/>
    </source>
</evidence>
<keyword evidence="4" id="KW-1185">Reference proteome</keyword>
<feature type="region of interest" description="Disordered" evidence="1">
    <location>
        <begin position="146"/>
        <end position="169"/>
    </location>
</feature>
<dbReference type="Proteomes" id="UP000662747">
    <property type="component" value="Chromosome"/>
</dbReference>
<organism evidence="3 4">
    <name type="scientific">Pyxidicoccus parkwayensis</name>
    <dbReference type="NCBI Taxonomy" id="2813578"/>
    <lineage>
        <taxon>Bacteria</taxon>
        <taxon>Pseudomonadati</taxon>
        <taxon>Myxococcota</taxon>
        <taxon>Myxococcia</taxon>
        <taxon>Myxococcales</taxon>
        <taxon>Cystobacterineae</taxon>
        <taxon>Myxococcaceae</taxon>
        <taxon>Pyxidicoccus</taxon>
    </lineage>
</organism>
<dbReference type="CDD" id="cd06257">
    <property type="entry name" value="DnaJ"/>
    <property type="match status" value="1"/>
</dbReference>
<gene>
    <name evidence="3" type="ORF">JY651_20985</name>
</gene>
<dbReference type="SUPFAM" id="SSF46565">
    <property type="entry name" value="Chaperone J-domain"/>
    <property type="match status" value="1"/>
</dbReference>
<dbReference type="EMBL" id="CP071090">
    <property type="protein sequence ID" value="QSQ27234.1"/>
    <property type="molecule type" value="Genomic_DNA"/>
</dbReference>